<comment type="caution">
    <text evidence="5">The sequence shown here is derived from an EMBL/GenBank/DDBJ whole genome shotgun (WGS) entry which is preliminary data.</text>
</comment>
<sequence length="251" mass="27861">MFHYPYAANGDPNLDLLSAVSIGQPTNSSPPDHPPFFVVDDDVPFPAASSSSFPSSNDYFITHHRSTTTYSPLPPFCSSSSPASSAREFLDLHHRAEPVRRVYSTGDLQVPAENCTQEGAAAAPTGGRVGRYSTEERKERIERYRSKRNQRNFHKKITYACRKTLADSRPRVRGRFARNGEEAESSEASYECYSHNTRDNGGNFESAADGGDWLKQMQAALAAADAEEERCYEDEDVWAGLDSVFSMDLLS</sequence>
<dbReference type="GO" id="GO:0003700">
    <property type="term" value="F:DNA-binding transcription factor activity"/>
    <property type="evidence" value="ECO:0007669"/>
    <property type="project" value="TreeGrafter"/>
</dbReference>
<dbReference type="PANTHER" id="PTHR31319">
    <property type="entry name" value="ZINC FINGER PROTEIN CONSTANS-LIKE 4"/>
    <property type="match status" value="1"/>
</dbReference>
<dbReference type="PROSITE" id="PS51017">
    <property type="entry name" value="CCT"/>
    <property type="match status" value="1"/>
</dbReference>
<dbReference type="GO" id="GO:0009909">
    <property type="term" value="P:regulation of flower development"/>
    <property type="evidence" value="ECO:0007669"/>
    <property type="project" value="InterPro"/>
</dbReference>
<protein>
    <submittedName>
        <fullName evidence="5">Two-component response regulator-like APRR5</fullName>
    </submittedName>
</protein>
<evidence type="ECO:0000256" key="3">
    <source>
        <dbReference type="PROSITE-ProRule" id="PRU00357"/>
    </source>
</evidence>
<feature type="domain" description="CCT" evidence="4">
    <location>
        <begin position="137"/>
        <end position="179"/>
    </location>
</feature>
<dbReference type="PANTHER" id="PTHR31319:SF100">
    <property type="entry name" value="OS01G0835700 PROTEIN"/>
    <property type="match status" value="1"/>
</dbReference>
<evidence type="ECO:0000259" key="4">
    <source>
        <dbReference type="PROSITE" id="PS51017"/>
    </source>
</evidence>
<dbReference type="InterPro" id="IPR010402">
    <property type="entry name" value="CCT_domain"/>
</dbReference>
<reference evidence="5" key="2">
    <citation type="submission" date="2023-04" db="EMBL/GenBank/DDBJ databases">
        <authorList>
            <person name="Bruccoleri R.E."/>
            <person name="Oakeley E.J."/>
            <person name="Faust A.-M."/>
            <person name="Dessus-Babus S."/>
            <person name="Altorfer M."/>
            <person name="Burckhardt D."/>
            <person name="Oertli M."/>
            <person name="Naumann U."/>
            <person name="Petersen F."/>
            <person name="Wong J."/>
        </authorList>
    </citation>
    <scope>NUCLEOTIDE SEQUENCE</scope>
    <source>
        <strain evidence="5">GSM-AAB239-AS_SAM_17_03QT</strain>
        <tissue evidence="5">Leaf</tissue>
    </source>
</reference>
<keyword evidence="2 3" id="KW-0539">Nucleus</keyword>
<evidence type="ECO:0000313" key="6">
    <source>
        <dbReference type="Proteomes" id="UP001140949"/>
    </source>
</evidence>
<dbReference type="AlphaFoldDB" id="A0AAX6HU71"/>
<name>A0AAX6HU71_IRIPA</name>
<evidence type="ECO:0000256" key="2">
    <source>
        <dbReference type="ARBA" id="ARBA00023242"/>
    </source>
</evidence>
<dbReference type="Proteomes" id="UP001140949">
    <property type="component" value="Unassembled WGS sequence"/>
</dbReference>
<evidence type="ECO:0000313" key="5">
    <source>
        <dbReference type="EMBL" id="KAJ6844606.1"/>
    </source>
</evidence>
<proteinExistence type="predicted"/>
<evidence type="ECO:0000256" key="1">
    <source>
        <dbReference type="ARBA" id="ARBA00004123"/>
    </source>
</evidence>
<dbReference type="EMBL" id="JANAVB010006599">
    <property type="protein sequence ID" value="KAJ6844606.1"/>
    <property type="molecule type" value="Genomic_DNA"/>
</dbReference>
<accession>A0AAX6HU71</accession>
<dbReference type="GO" id="GO:0005634">
    <property type="term" value="C:nucleus"/>
    <property type="evidence" value="ECO:0007669"/>
    <property type="project" value="UniProtKB-SubCell"/>
</dbReference>
<organism evidence="5 6">
    <name type="scientific">Iris pallida</name>
    <name type="common">Sweet iris</name>
    <dbReference type="NCBI Taxonomy" id="29817"/>
    <lineage>
        <taxon>Eukaryota</taxon>
        <taxon>Viridiplantae</taxon>
        <taxon>Streptophyta</taxon>
        <taxon>Embryophyta</taxon>
        <taxon>Tracheophyta</taxon>
        <taxon>Spermatophyta</taxon>
        <taxon>Magnoliopsida</taxon>
        <taxon>Liliopsida</taxon>
        <taxon>Asparagales</taxon>
        <taxon>Iridaceae</taxon>
        <taxon>Iridoideae</taxon>
        <taxon>Irideae</taxon>
        <taxon>Iris</taxon>
    </lineage>
</organism>
<dbReference type="Pfam" id="PF06203">
    <property type="entry name" value="CCT"/>
    <property type="match status" value="1"/>
</dbReference>
<comment type="subcellular location">
    <subcellularLocation>
        <location evidence="1 3">Nucleus</location>
    </subcellularLocation>
</comment>
<keyword evidence="6" id="KW-1185">Reference proteome</keyword>
<dbReference type="InterPro" id="IPR045281">
    <property type="entry name" value="CONSTANS-like"/>
</dbReference>
<gene>
    <name evidence="5" type="ORF">M6B38_293430</name>
</gene>
<reference evidence="5" key="1">
    <citation type="journal article" date="2023" name="GigaByte">
        <title>Genome assembly of the bearded iris, Iris pallida Lam.</title>
        <authorList>
            <person name="Bruccoleri R.E."/>
            <person name="Oakeley E.J."/>
            <person name="Faust A.M.E."/>
            <person name="Altorfer M."/>
            <person name="Dessus-Babus S."/>
            <person name="Burckhardt D."/>
            <person name="Oertli M."/>
            <person name="Naumann U."/>
            <person name="Petersen F."/>
            <person name="Wong J."/>
        </authorList>
    </citation>
    <scope>NUCLEOTIDE SEQUENCE</scope>
    <source>
        <strain evidence="5">GSM-AAB239-AS_SAM_17_03QT</strain>
    </source>
</reference>